<evidence type="ECO:0000313" key="3">
    <source>
        <dbReference type="Proteomes" id="UP000279760"/>
    </source>
</evidence>
<dbReference type="CDD" id="cd08562">
    <property type="entry name" value="GDPD_EcUgpQ_like"/>
    <property type="match status" value="1"/>
</dbReference>
<dbReference type="AlphaFoldDB" id="A0A3G4VF45"/>
<dbReference type="PANTHER" id="PTHR46211:SF1">
    <property type="entry name" value="GLYCEROPHOSPHODIESTER PHOSPHODIESTERASE, CYTOPLASMIC"/>
    <property type="match status" value="1"/>
</dbReference>
<dbReference type="SUPFAM" id="SSF51695">
    <property type="entry name" value="PLC-like phosphodiesterases"/>
    <property type="match status" value="1"/>
</dbReference>
<dbReference type="Proteomes" id="UP000279760">
    <property type="component" value="Chromosome 1"/>
</dbReference>
<dbReference type="RefSeq" id="WP_124940987.1">
    <property type="nucleotide sequence ID" value="NZ_CP033577.1"/>
</dbReference>
<evidence type="ECO:0000259" key="1">
    <source>
        <dbReference type="PROSITE" id="PS51704"/>
    </source>
</evidence>
<dbReference type="Pfam" id="PF03009">
    <property type="entry name" value="GDPD"/>
    <property type="match status" value="1"/>
</dbReference>
<name>A0A3G4VF45_9VIBR</name>
<dbReference type="EMBL" id="CP033577">
    <property type="protein sequence ID" value="AYV22638.1"/>
    <property type="molecule type" value="Genomic_DNA"/>
</dbReference>
<sequence>MKTTAHRGVSSLAPENTLVAFQLAAQQGVEWIEIDVQLSADKVPVVIHDQTVNRCTDGSGKVADLSLKKLQELDAGLWFGEQYRNERIPSLSETLCFVQQHNISLNIELKVYPGDDIELLCQQIAAAVAEVGVSYEQLLFSSFNTQALMEMKAKIPSIRRGQLWQSIPENALSVLNELEAFSVHCDYRFLTEKLAKHVKTAGYQLYCYTPNFPELVEAHWKWGVDMMITDEPHSYLMQAETVFS</sequence>
<accession>A0A3G4VF45</accession>
<gene>
    <name evidence="2" type="ORF">ECB94_15895</name>
</gene>
<dbReference type="PANTHER" id="PTHR46211">
    <property type="entry name" value="GLYCEROPHOSPHORYL DIESTER PHOSPHODIESTERASE"/>
    <property type="match status" value="1"/>
</dbReference>
<dbReference type="Gene3D" id="3.20.20.190">
    <property type="entry name" value="Phosphatidylinositol (PI) phosphodiesterase"/>
    <property type="match status" value="1"/>
</dbReference>
<organism evidence="2 3">
    <name type="scientific">Vibrio mediterranei</name>
    <dbReference type="NCBI Taxonomy" id="689"/>
    <lineage>
        <taxon>Bacteria</taxon>
        <taxon>Pseudomonadati</taxon>
        <taxon>Pseudomonadota</taxon>
        <taxon>Gammaproteobacteria</taxon>
        <taxon>Vibrionales</taxon>
        <taxon>Vibrionaceae</taxon>
        <taxon>Vibrio</taxon>
    </lineage>
</organism>
<dbReference type="InterPro" id="IPR017946">
    <property type="entry name" value="PLC-like_Pdiesterase_TIM-brl"/>
</dbReference>
<dbReference type="GO" id="GO:0008081">
    <property type="term" value="F:phosphoric diester hydrolase activity"/>
    <property type="evidence" value="ECO:0007669"/>
    <property type="project" value="InterPro"/>
</dbReference>
<dbReference type="GO" id="GO:0006629">
    <property type="term" value="P:lipid metabolic process"/>
    <property type="evidence" value="ECO:0007669"/>
    <property type="project" value="InterPro"/>
</dbReference>
<reference evidence="2 3" key="1">
    <citation type="submission" date="2018-11" db="EMBL/GenBank/DDBJ databases">
        <title>Complete Genome Sequence of Vbrio mediterranei 117-T6: a Potential Pathogen Bacteria Isolated from the Conchocelis of Pyropia.</title>
        <authorList>
            <person name="Liu Q."/>
        </authorList>
    </citation>
    <scope>NUCLEOTIDE SEQUENCE [LARGE SCALE GENOMIC DNA]</scope>
    <source>
        <strain evidence="2 3">117-T6</strain>
    </source>
</reference>
<protein>
    <submittedName>
        <fullName evidence="2">Glycerophosphoryl diester phosphodiesterase</fullName>
    </submittedName>
</protein>
<dbReference type="InterPro" id="IPR030395">
    <property type="entry name" value="GP_PDE_dom"/>
</dbReference>
<feature type="domain" description="GP-PDE" evidence="1">
    <location>
        <begin position="1"/>
        <end position="239"/>
    </location>
</feature>
<evidence type="ECO:0000313" key="2">
    <source>
        <dbReference type="EMBL" id="AYV22638.1"/>
    </source>
</evidence>
<dbReference type="PROSITE" id="PS51704">
    <property type="entry name" value="GP_PDE"/>
    <property type="match status" value="1"/>
</dbReference>
<proteinExistence type="predicted"/>